<gene>
    <name evidence="2" type="ORF">mMyoMyo1_019473</name>
</gene>
<accession>A0A7J7VLQ1</accession>
<dbReference type="VEuPathDB" id="HostDB:GeneID_118664116"/>
<keyword evidence="2" id="KW-0645">Protease</keyword>
<sequence>MQDVAPECSFRLARLSSWRVHAGLVSHSVVRPHEDLWWRGSSPTLYSAQNYNYDVALLRLSFSAHGWETLKDTVVLLLSTQLCNSSCVYNGGAPPPMLCVSYLDRRADACQVGGGESSASLEEPLALEAPGKMGSRLDSPD</sequence>
<comment type="caution">
    <text evidence="2">The sequence shown here is derived from an EMBL/GenBank/DDBJ whole genome shotgun (WGS) entry which is preliminary data.</text>
</comment>
<dbReference type="AlphaFoldDB" id="A0A7J7VLQ1"/>
<dbReference type="GO" id="GO:0008233">
    <property type="term" value="F:peptidase activity"/>
    <property type="evidence" value="ECO:0007669"/>
    <property type="project" value="UniProtKB-KW"/>
</dbReference>
<dbReference type="InterPro" id="IPR009003">
    <property type="entry name" value="Peptidase_S1_PA"/>
</dbReference>
<evidence type="ECO:0000313" key="2">
    <source>
        <dbReference type="EMBL" id="KAF6325876.1"/>
    </source>
</evidence>
<keyword evidence="2" id="KW-0472">Membrane</keyword>
<evidence type="ECO:0000256" key="1">
    <source>
        <dbReference type="SAM" id="MobiDB-lite"/>
    </source>
</evidence>
<proteinExistence type="predicted"/>
<reference evidence="2 3" key="1">
    <citation type="journal article" date="2020" name="Nature">
        <title>Six reference-quality genomes reveal evolution of bat adaptations.</title>
        <authorList>
            <person name="Jebb D."/>
            <person name="Huang Z."/>
            <person name="Pippel M."/>
            <person name="Hughes G.M."/>
            <person name="Lavrichenko K."/>
            <person name="Devanna P."/>
            <person name="Winkler S."/>
            <person name="Jermiin L.S."/>
            <person name="Skirmuntt E.C."/>
            <person name="Katzourakis A."/>
            <person name="Burkitt-Gray L."/>
            <person name="Ray D.A."/>
            <person name="Sullivan K.A.M."/>
            <person name="Roscito J.G."/>
            <person name="Kirilenko B.M."/>
            <person name="Davalos L.M."/>
            <person name="Corthals A.P."/>
            <person name="Power M.L."/>
            <person name="Jones G."/>
            <person name="Ransome R.D."/>
            <person name="Dechmann D.K.N."/>
            <person name="Locatelli A.G."/>
            <person name="Puechmaille S.J."/>
            <person name="Fedrigo O."/>
            <person name="Jarvis E.D."/>
            <person name="Hiller M."/>
            <person name="Vernes S.C."/>
            <person name="Myers E.W."/>
            <person name="Teeling E.C."/>
        </authorList>
    </citation>
    <scope>NUCLEOTIDE SEQUENCE [LARGE SCALE GENOMIC DNA]</scope>
    <source>
        <strain evidence="2">MMyoMyo1</strain>
        <tissue evidence="2">Flight muscle</tissue>
    </source>
</reference>
<name>A0A7J7VLQ1_MYOMY</name>
<dbReference type="Proteomes" id="UP000527355">
    <property type="component" value="Unassembled WGS sequence"/>
</dbReference>
<feature type="region of interest" description="Disordered" evidence="1">
    <location>
        <begin position="113"/>
        <end position="141"/>
    </location>
</feature>
<dbReference type="GO" id="GO:0006508">
    <property type="term" value="P:proteolysis"/>
    <property type="evidence" value="ECO:0007669"/>
    <property type="project" value="UniProtKB-KW"/>
</dbReference>
<protein>
    <submittedName>
        <fullName evidence="2">Transmembrane serine protease 5</fullName>
    </submittedName>
</protein>
<keyword evidence="3" id="KW-1185">Reference proteome</keyword>
<organism evidence="2 3">
    <name type="scientific">Myotis myotis</name>
    <name type="common">Greater mouse-eared bat</name>
    <name type="synonym">Vespertilio myotis</name>
    <dbReference type="NCBI Taxonomy" id="51298"/>
    <lineage>
        <taxon>Eukaryota</taxon>
        <taxon>Metazoa</taxon>
        <taxon>Chordata</taxon>
        <taxon>Craniata</taxon>
        <taxon>Vertebrata</taxon>
        <taxon>Euteleostomi</taxon>
        <taxon>Mammalia</taxon>
        <taxon>Eutheria</taxon>
        <taxon>Laurasiatheria</taxon>
        <taxon>Chiroptera</taxon>
        <taxon>Yangochiroptera</taxon>
        <taxon>Vespertilionidae</taxon>
        <taxon>Myotis</taxon>
    </lineage>
</organism>
<evidence type="ECO:0000313" key="3">
    <source>
        <dbReference type="Proteomes" id="UP000527355"/>
    </source>
</evidence>
<keyword evidence="2" id="KW-0812">Transmembrane</keyword>
<dbReference type="SUPFAM" id="SSF50494">
    <property type="entry name" value="Trypsin-like serine proteases"/>
    <property type="match status" value="1"/>
</dbReference>
<dbReference type="EMBL" id="JABWUV010000010">
    <property type="protein sequence ID" value="KAF6325876.1"/>
    <property type="molecule type" value="Genomic_DNA"/>
</dbReference>
<keyword evidence="2" id="KW-0378">Hydrolase</keyword>